<dbReference type="Pfam" id="PF00035">
    <property type="entry name" value="dsrm"/>
    <property type="match status" value="1"/>
</dbReference>
<proteinExistence type="predicted"/>
<dbReference type="EMBL" id="CAXKWB010024528">
    <property type="protein sequence ID" value="CAL4126365.1"/>
    <property type="molecule type" value="Genomic_DNA"/>
</dbReference>
<dbReference type="SMART" id="SM00358">
    <property type="entry name" value="DSRM"/>
    <property type="match status" value="1"/>
</dbReference>
<evidence type="ECO:0000313" key="4">
    <source>
        <dbReference type="EMBL" id="CAL4126365.1"/>
    </source>
</evidence>
<dbReference type="Gene3D" id="3.30.160.20">
    <property type="match status" value="1"/>
</dbReference>
<reference evidence="4 5" key="1">
    <citation type="submission" date="2024-05" db="EMBL/GenBank/DDBJ databases">
        <authorList>
            <person name="Wallberg A."/>
        </authorList>
    </citation>
    <scope>NUCLEOTIDE SEQUENCE [LARGE SCALE GENOMIC DNA]</scope>
</reference>
<evidence type="ECO:0000256" key="2">
    <source>
        <dbReference type="SAM" id="MobiDB-lite"/>
    </source>
</evidence>
<name>A0AAV2RIC9_MEGNR</name>
<feature type="non-terminal residue" evidence="4">
    <location>
        <position position="410"/>
    </location>
</feature>
<dbReference type="InterPro" id="IPR014720">
    <property type="entry name" value="dsRBD_dom"/>
</dbReference>
<feature type="domain" description="DRBM" evidence="3">
    <location>
        <begin position="46"/>
        <end position="110"/>
    </location>
</feature>
<dbReference type="GO" id="GO:0003723">
    <property type="term" value="F:RNA binding"/>
    <property type="evidence" value="ECO:0007669"/>
    <property type="project" value="UniProtKB-UniRule"/>
</dbReference>
<protein>
    <recommendedName>
        <fullName evidence="3">DRBM domain-containing protein</fullName>
    </recommendedName>
</protein>
<evidence type="ECO:0000259" key="3">
    <source>
        <dbReference type="PROSITE" id="PS50137"/>
    </source>
</evidence>
<dbReference type="PROSITE" id="PS50137">
    <property type="entry name" value="DS_RBD"/>
    <property type="match status" value="1"/>
</dbReference>
<feature type="compositionally biased region" description="Polar residues" evidence="2">
    <location>
        <begin position="8"/>
        <end position="17"/>
    </location>
</feature>
<evidence type="ECO:0000256" key="1">
    <source>
        <dbReference type="PROSITE-ProRule" id="PRU00266"/>
    </source>
</evidence>
<feature type="compositionally biased region" description="Basic and acidic residues" evidence="2">
    <location>
        <begin position="22"/>
        <end position="41"/>
    </location>
</feature>
<keyword evidence="1" id="KW-0694">RNA-binding</keyword>
<feature type="region of interest" description="Disordered" evidence="2">
    <location>
        <begin position="1"/>
        <end position="41"/>
    </location>
</feature>
<evidence type="ECO:0000313" key="5">
    <source>
        <dbReference type="Proteomes" id="UP001497623"/>
    </source>
</evidence>
<sequence>MGRRNKKTSTVDQQANPTLKRPHSDNAKESIGAEKQIKLENPNEKNPITVLHEMYPGKIKFIEKETKEKGEIEFEYTVEIEGKIYKKAVAKKKKVAKNLAAEATLQALKQTGAASQLLGSTKKNNRIIDKKVEEVRDMNPKIVSLDDETVEILRLAGLTPVNRYKNLFNCTLCQRKIGPTYEYIRNHILSNTHIPKMADHLHIDVWDEVIKVIQGGDPKTKFPDNLDVSGIGPDLQVMRHIMGRKFFCIACQKILFISTKQALETHLYSNEHITLIEEKGLHEDVPRISSRIAPVSENYTNYLHFEEGPYMNYENESMYQHHQERQDQTSIYVEKGGKESFPILSCEEIIGLAGITQKGRKPSFYCNYCQQYVGPNIIDQLVLRKHCIRKEHLQPMANELDLNTWHKFMF</sequence>
<gene>
    <name evidence="4" type="ORF">MNOR_LOCUS25547</name>
</gene>
<keyword evidence="5" id="KW-1185">Reference proteome</keyword>
<dbReference type="Proteomes" id="UP001497623">
    <property type="component" value="Unassembled WGS sequence"/>
</dbReference>
<dbReference type="SUPFAM" id="SSF54768">
    <property type="entry name" value="dsRNA-binding domain-like"/>
    <property type="match status" value="1"/>
</dbReference>
<comment type="caution">
    <text evidence="4">The sequence shown here is derived from an EMBL/GenBank/DDBJ whole genome shotgun (WGS) entry which is preliminary data.</text>
</comment>
<accession>A0AAV2RIC9</accession>
<organism evidence="4 5">
    <name type="scientific">Meganyctiphanes norvegica</name>
    <name type="common">Northern krill</name>
    <name type="synonym">Thysanopoda norvegica</name>
    <dbReference type="NCBI Taxonomy" id="48144"/>
    <lineage>
        <taxon>Eukaryota</taxon>
        <taxon>Metazoa</taxon>
        <taxon>Ecdysozoa</taxon>
        <taxon>Arthropoda</taxon>
        <taxon>Crustacea</taxon>
        <taxon>Multicrustacea</taxon>
        <taxon>Malacostraca</taxon>
        <taxon>Eumalacostraca</taxon>
        <taxon>Eucarida</taxon>
        <taxon>Euphausiacea</taxon>
        <taxon>Euphausiidae</taxon>
        <taxon>Meganyctiphanes</taxon>
    </lineage>
</organism>
<dbReference type="AlphaFoldDB" id="A0AAV2RIC9"/>